<evidence type="ECO:0000313" key="3">
    <source>
        <dbReference type="Proteomes" id="UP000223913"/>
    </source>
</evidence>
<protein>
    <submittedName>
        <fullName evidence="2">Tat pathway signal sequence domain protein</fullName>
    </submittedName>
</protein>
<evidence type="ECO:0000259" key="1">
    <source>
        <dbReference type="Pfam" id="PF19763"/>
    </source>
</evidence>
<proteinExistence type="predicted"/>
<accession>A0A2D0N2I3</accession>
<sequence>MKNNLKAPRWRKQLSAPVDLLPGSLRSGPTAAPVLRIFFHLIGAGILLLSLSCHPKIQPVGDRTTITLNDQLQLEAELIDTDPFTTDLSRWKPELEPGGTIALTDGKLEITAAGGCTLWFKEKLKQPLMIEYTATVIDEGGPHDRVSDLNCFWLADDPESGELLADTSRTGKFSQYDRLRLYYVGLGGHNNTKTRFRRYRGTGEKPLLPEHDLSDPKYLITPNAPNHIRIVVFEGEVQYWRNDQLIYDFYDPSPYVSGYFGFRTVRNHMTVEDFKIYKINQLQP</sequence>
<dbReference type="Pfam" id="PF19763">
    <property type="entry name" value="DUF6250"/>
    <property type="match status" value="1"/>
</dbReference>
<organism evidence="2 3">
    <name type="scientific">Flavilitoribacter nigricans (strain ATCC 23147 / DSM 23189 / NBRC 102662 / NCIMB 1420 / SS-2)</name>
    <name type="common">Lewinella nigricans</name>
    <dbReference type="NCBI Taxonomy" id="1122177"/>
    <lineage>
        <taxon>Bacteria</taxon>
        <taxon>Pseudomonadati</taxon>
        <taxon>Bacteroidota</taxon>
        <taxon>Saprospiria</taxon>
        <taxon>Saprospirales</taxon>
        <taxon>Lewinellaceae</taxon>
        <taxon>Flavilitoribacter</taxon>
    </lineage>
</organism>
<dbReference type="AlphaFoldDB" id="A0A2D0N2I3"/>
<gene>
    <name evidence="2" type="ORF">CRP01_30445</name>
</gene>
<dbReference type="InterPro" id="IPR046217">
    <property type="entry name" value="DUF6250"/>
</dbReference>
<dbReference type="Gene3D" id="2.60.120.200">
    <property type="match status" value="1"/>
</dbReference>
<keyword evidence="3" id="KW-1185">Reference proteome</keyword>
<reference evidence="2 3" key="1">
    <citation type="submission" date="2017-10" db="EMBL/GenBank/DDBJ databases">
        <title>The draft genome sequence of Lewinella nigricans NBRC 102662.</title>
        <authorList>
            <person name="Wang K."/>
        </authorList>
    </citation>
    <scope>NUCLEOTIDE SEQUENCE [LARGE SCALE GENOMIC DNA]</scope>
    <source>
        <strain evidence="2 3">NBRC 102662</strain>
    </source>
</reference>
<dbReference type="Proteomes" id="UP000223913">
    <property type="component" value="Unassembled WGS sequence"/>
</dbReference>
<dbReference type="EMBL" id="PDUD01000037">
    <property type="protein sequence ID" value="PHN02705.1"/>
    <property type="molecule type" value="Genomic_DNA"/>
</dbReference>
<comment type="caution">
    <text evidence="2">The sequence shown here is derived from an EMBL/GenBank/DDBJ whole genome shotgun (WGS) entry which is preliminary data.</text>
</comment>
<evidence type="ECO:0000313" key="2">
    <source>
        <dbReference type="EMBL" id="PHN02705.1"/>
    </source>
</evidence>
<dbReference type="RefSeq" id="WP_099153847.1">
    <property type="nucleotide sequence ID" value="NZ_PDUD01000037.1"/>
</dbReference>
<name>A0A2D0N2I3_FLAN2</name>
<feature type="domain" description="DUF6250" evidence="1">
    <location>
        <begin position="110"/>
        <end position="274"/>
    </location>
</feature>
<dbReference type="OrthoDB" id="262615at2"/>